<evidence type="ECO:0000313" key="3">
    <source>
        <dbReference type="Proteomes" id="UP000815677"/>
    </source>
</evidence>
<dbReference type="EMBL" id="DF846116">
    <property type="protein sequence ID" value="GAT50002.1"/>
    <property type="molecule type" value="Genomic_DNA"/>
</dbReference>
<keyword evidence="3" id="KW-1185">Reference proteome</keyword>
<protein>
    <submittedName>
        <fullName evidence="2">Uncharacterized protein</fullName>
    </submittedName>
</protein>
<name>A0ABQ0LHM5_MYCCL</name>
<sequence length="91" mass="9760">MTTPVGDRSESSCAGTRPSVEIVNGVGARVILRSSGRCQRDARRAHSTRVGDGDHSRSKSIVVAAMDYFRGFLVAHRSGSTKPALRVRFGS</sequence>
<feature type="compositionally biased region" description="Basic and acidic residues" evidence="1">
    <location>
        <begin position="38"/>
        <end position="57"/>
    </location>
</feature>
<gene>
    <name evidence="2" type="ORF">MCHLO_07285</name>
</gene>
<evidence type="ECO:0000256" key="1">
    <source>
        <dbReference type="SAM" id="MobiDB-lite"/>
    </source>
</evidence>
<dbReference type="Proteomes" id="UP000815677">
    <property type="component" value="Unassembled WGS sequence"/>
</dbReference>
<organism evidence="2 3">
    <name type="scientific">Mycena chlorophos</name>
    <name type="common">Agaric fungus</name>
    <name type="synonym">Agaricus chlorophos</name>
    <dbReference type="NCBI Taxonomy" id="658473"/>
    <lineage>
        <taxon>Eukaryota</taxon>
        <taxon>Fungi</taxon>
        <taxon>Dikarya</taxon>
        <taxon>Basidiomycota</taxon>
        <taxon>Agaricomycotina</taxon>
        <taxon>Agaricomycetes</taxon>
        <taxon>Agaricomycetidae</taxon>
        <taxon>Agaricales</taxon>
        <taxon>Marasmiineae</taxon>
        <taxon>Mycenaceae</taxon>
        <taxon>Mycena</taxon>
    </lineage>
</organism>
<evidence type="ECO:0000313" key="2">
    <source>
        <dbReference type="EMBL" id="GAT50002.1"/>
    </source>
</evidence>
<accession>A0ABQ0LHM5</accession>
<reference evidence="2" key="1">
    <citation type="submission" date="2014-09" db="EMBL/GenBank/DDBJ databases">
        <title>Genome sequence of the luminous mushroom Mycena chlorophos for searching fungal bioluminescence genes.</title>
        <authorList>
            <person name="Tanaka Y."/>
            <person name="Kasuga D."/>
            <person name="Oba Y."/>
            <person name="Hase S."/>
            <person name="Sato K."/>
            <person name="Oba Y."/>
            <person name="Sakakibara Y."/>
        </authorList>
    </citation>
    <scope>NUCLEOTIDE SEQUENCE</scope>
</reference>
<proteinExistence type="predicted"/>
<feature type="region of interest" description="Disordered" evidence="1">
    <location>
        <begin position="37"/>
        <end position="57"/>
    </location>
</feature>